<keyword evidence="6" id="KW-1185">Reference proteome</keyword>
<keyword evidence="1" id="KW-0805">Transcription regulation</keyword>
<dbReference type="CDD" id="cd01392">
    <property type="entry name" value="HTH_LacI"/>
    <property type="match status" value="1"/>
</dbReference>
<organism evidence="5 6">
    <name type="scientific">Jiangella anatolica</name>
    <dbReference type="NCBI Taxonomy" id="2670374"/>
    <lineage>
        <taxon>Bacteria</taxon>
        <taxon>Bacillati</taxon>
        <taxon>Actinomycetota</taxon>
        <taxon>Actinomycetes</taxon>
        <taxon>Jiangellales</taxon>
        <taxon>Jiangellaceae</taxon>
        <taxon>Jiangella</taxon>
    </lineage>
</organism>
<dbReference type="EMBL" id="POTW01000003">
    <property type="protein sequence ID" value="PZF86287.1"/>
    <property type="molecule type" value="Genomic_DNA"/>
</dbReference>
<dbReference type="AlphaFoldDB" id="A0A2W2CD94"/>
<dbReference type="InterPro" id="IPR028082">
    <property type="entry name" value="Peripla_BP_I"/>
</dbReference>
<dbReference type="Pfam" id="PF00356">
    <property type="entry name" value="LacI"/>
    <property type="match status" value="1"/>
</dbReference>
<proteinExistence type="predicted"/>
<evidence type="ECO:0000313" key="5">
    <source>
        <dbReference type="EMBL" id="PZF86287.1"/>
    </source>
</evidence>
<dbReference type="Pfam" id="PF13377">
    <property type="entry name" value="Peripla_BP_3"/>
    <property type="match status" value="1"/>
</dbReference>
<dbReference type="SUPFAM" id="SSF53822">
    <property type="entry name" value="Periplasmic binding protein-like I"/>
    <property type="match status" value="1"/>
</dbReference>
<evidence type="ECO:0000313" key="6">
    <source>
        <dbReference type="Proteomes" id="UP000248764"/>
    </source>
</evidence>
<evidence type="ECO:0000256" key="2">
    <source>
        <dbReference type="ARBA" id="ARBA00023125"/>
    </source>
</evidence>
<dbReference type="GO" id="GO:0000976">
    <property type="term" value="F:transcription cis-regulatory region binding"/>
    <property type="evidence" value="ECO:0007669"/>
    <property type="project" value="TreeGrafter"/>
</dbReference>
<dbReference type="CDD" id="cd06267">
    <property type="entry name" value="PBP1_LacI_sugar_binding-like"/>
    <property type="match status" value="1"/>
</dbReference>
<reference evidence="5 6" key="1">
    <citation type="submission" date="2018-01" db="EMBL/GenBank/DDBJ databases">
        <title>Draft genome sequence of Jiangella sp. GTF31.</title>
        <authorList>
            <person name="Sahin N."/>
            <person name="Ay H."/>
            <person name="Saygin H."/>
        </authorList>
    </citation>
    <scope>NUCLEOTIDE SEQUENCE [LARGE SCALE GENOMIC DNA]</scope>
    <source>
        <strain evidence="5 6">GTF31</strain>
    </source>
</reference>
<dbReference type="SUPFAM" id="SSF47413">
    <property type="entry name" value="lambda repressor-like DNA-binding domains"/>
    <property type="match status" value="1"/>
</dbReference>
<dbReference type="PROSITE" id="PS00356">
    <property type="entry name" value="HTH_LACI_1"/>
    <property type="match status" value="1"/>
</dbReference>
<dbReference type="Proteomes" id="UP000248764">
    <property type="component" value="Unassembled WGS sequence"/>
</dbReference>
<dbReference type="GO" id="GO:0003700">
    <property type="term" value="F:DNA-binding transcription factor activity"/>
    <property type="evidence" value="ECO:0007669"/>
    <property type="project" value="TreeGrafter"/>
</dbReference>
<dbReference type="Gene3D" id="1.10.260.40">
    <property type="entry name" value="lambda repressor-like DNA-binding domains"/>
    <property type="match status" value="1"/>
</dbReference>
<dbReference type="InterPro" id="IPR046335">
    <property type="entry name" value="LacI/GalR-like_sensor"/>
</dbReference>
<accession>A0A2W2CD94</accession>
<dbReference type="InterPro" id="IPR000843">
    <property type="entry name" value="HTH_LacI"/>
</dbReference>
<evidence type="ECO:0000259" key="4">
    <source>
        <dbReference type="PROSITE" id="PS50932"/>
    </source>
</evidence>
<keyword evidence="2" id="KW-0238">DNA-binding</keyword>
<evidence type="ECO:0000256" key="3">
    <source>
        <dbReference type="ARBA" id="ARBA00023163"/>
    </source>
</evidence>
<dbReference type="SMART" id="SM00354">
    <property type="entry name" value="HTH_LACI"/>
    <property type="match status" value="1"/>
</dbReference>
<keyword evidence="3" id="KW-0804">Transcription</keyword>
<dbReference type="InterPro" id="IPR010982">
    <property type="entry name" value="Lambda_DNA-bd_dom_sf"/>
</dbReference>
<dbReference type="PANTHER" id="PTHR30146:SF109">
    <property type="entry name" value="HTH-TYPE TRANSCRIPTIONAL REGULATOR GALS"/>
    <property type="match status" value="1"/>
</dbReference>
<dbReference type="PROSITE" id="PS50932">
    <property type="entry name" value="HTH_LACI_2"/>
    <property type="match status" value="1"/>
</dbReference>
<evidence type="ECO:0000256" key="1">
    <source>
        <dbReference type="ARBA" id="ARBA00023015"/>
    </source>
</evidence>
<gene>
    <name evidence="5" type="ORF">C1I92_01995</name>
</gene>
<feature type="domain" description="HTH lacI-type" evidence="4">
    <location>
        <begin position="22"/>
        <end position="76"/>
    </location>
</feature>
<dbReference type="Gene3D" id="3.40.50.2300">
    <property type="match status" value="2"/>
</dbReference>
<protein>
    <submittedName>
        <fullName evidence="5">LacI family transcriptional regulator</fullName>
    </submittedName>
</protein>
<comment type="caution">
    <text evidence="5">The sequence shown here is derived from an EMBL/GenBank/DDBJ whole genome shotgun (WGS) entry which is preliminary data.</text>
</comment>
<dbReference type="PRINTS" id="PR00036">
    <property type="entry name" value="HTHLACI"/>
</dbReference>
<sequence>MFVALRSRLGNVTSELEEGLVATINDVARLAGVSPMTASRVVNGTGNVRPESREKVLRAVEALGYTRNYAASALRRRGTPTWTVGLVLEDVANPYQAQLHRQIEDAVRERGSLVLAASTDEDPRRMSDLILELRSRQVDGLVVAPPPGDQSYLAAGQRQGIPLVLVDRPAVGIAAPAVLSDGRRGTRDAVGHLVAHGHRRIAYITDLRSATMRERHAGFLDGLREHGLAPDDALVRTDVEAPELAAATVRELLALPEPPSALITGRDGTTVGAVRGLHAAGAQHRVAMVGFDDVELADLLEPGLTVVAQDPAAVGRNAAQLLLRQLADPATPVEGVRVPTTLIPRGSGELPAPG</sequence>
<dbReference type="PANTHER" id="PTHR30146">
    <property type="entry name" value="LACI-RELATED TRANSCRIPTIONAL REPRESSOR"/>
    <property type="match status" value="1"/>
</dbReference>
<name>A0A2W2CD94_9ACTN</name>